<dbReference type="SUPFAM" id="SSF53756">
    <property type="entry name" value="UDP-Glycosyltransferase/glycogen phosphorylase"/>
    <property type="match status" value="1"/>
</dbReference>
<sequence length="359" mass="40510">MAHALDETRPPICVLLLPRQVEDFILRDQAEDLMRARSVIAVGPPRIPYGAMGRLPGFLARRLAWLQSHNLTRGLRLHRGEPRVIVIFHPLQYPLAKAMRRRCPDAELWYGRWDRYEHAYDASPEMRHTLEHLHEHAAQDSALTFVCSERLAELEREEGREAALVPLAADRFPAPNPEGTVVAVSLGHLGWRTDWALLREVADTLRDRLVLLLIGERHDSECADDEDFRRCCEHPSLVWLGGQPDAVAARLILTADVGIVPFKVEPFNDAGLPYRILKYARLGRRTVSPALGGVRTWERAVTVADDAQTFAAALVEQAGRRVRPDLELREWALAQTAVHQNAPLWDGLERLGLALPGER</sequence>
<name>A0A6J7HCE0_9ZZZZ</name>
<protein>
    <submittedName>
        <fullName evidence="1">Unannotated protein</fullName>
    </submittedName>
</protein>
<dbReference type="AlphaFoldDB" id="A0A6J7HCE0"/>
<reference evidence="1" key="1">
    <citation type="submission" date="2020-05" db="EMBL/GenBank/DDBJ databases">
        <authorList>
            <person name="Chiriac C."/>
            <person name="Salcher M."/>
            <person name="Ghai R."/>
            <person name="Kavagutti S V."/>
        </authorList>
    </citation>
    <scope>NUCLEOTIDE SEQUENCE</scope>
</reference>
<dbReference type="Gene3D" id="3.40.50.2000">
    <property type="entry name" value="Glycogen Phosphorylase B"/>
    <property type="match status" value="1"/>
</dbReference>
<gene>
    <name evidence="1" type="ORF">UFOPK3674_00107</name>
</gene>
<accession>A0A6J7HCE0</accession>
<organism evidence="1">
    <name type="scientific">freshwater metagenome</name>
    <dbReference type="NCBI Taxonomy" id="449393"/>
    <lineage>
        <taxon>unclassified sequences</taxon>
        <taxon>metagenomes</taxon>
        <taxon>ecological metagenomes</taxon>
    </lineage>
</organism>
<dbReference type="EMBL" id="CAFBMX010000001">
    <property type="protein sequence ID" value="CAB4913990.1"/>
    <property type="molecule type" value="Genomic_DNA"/>
</dbReference>
<proteinExistence type="predicted"/>
<evidence type="ECO:0000313" key="1">
    <source>
        <dbReference type="EMBL" id="CAB4913990.1"/>
    </source>
</evidence>